<feature type="domain" description="C1q" evidence="6">
    <location>
        <begin position="236"/>
        <end position="368"/>
    </location>
</feature>
<dbReference type="InterPro" id="IPR001073">
    <property type="entry name" value="C1q_dom"/>
</dbReference>
<accession>A0ABD3TM79</accession>
<dbReference type="InterPro" id="IPR008983">
    <property type="entry name" value="Tumour_necrosis_fac-like_dom"/>
</dbReference>
<dbReference type="EMBL" id="JBJQND010000018">
    <property type="protein sequence ID" value="KAL3837198.1"/>
    <property type="molecule type" value="Genomic_DNA"/>
</dbReference>
<evidence type="ECO:0000256" key="4">
    <source>
        <dbReference type="SAM" id="Coils"/>
    </source>
</evidence>
<keyword evidence="3 5" id="KW-0732">Signal</keyword>
<comment type="subcellular location">
    <subcellularLocation>
        <location evidence="1">Secreted</location>
    </subcellularLocation>
</comment>
<evidence type="ECO:0000313" key="7">
    <source>
        <dbReference type="EMBL" id="KAL3837198.1"/>
    </source>
</evidence>
<evidence type="ECO:0000256" key="2">
    <source>
        <dbReference type="ARBA" id="ARBA00022525"/>
    </source>
</evidence>
<feature type="signal peptide" evidence="5">
    <location>
        <begin position="1"/>
        <end position="18"/>
    </location>
</feature>
<dbReference type="PANTHER" id="PTHR22923:SF116">
    <property type="entry name" value="C1Q DOMAIN-CONTAINING PROTEIN"/>
    <property type="match status" value="1"/>
</dbReference>
<feature type="chain" id="PRO_5044806500" description="C1q domain-containing protein" evidence="5">
    <location>
        <begin position="19"/>
        <end position="368"/>
    </location>
</feature>
<dbReference type="InterPro" id="IPR050822">
    <property type="entry name" value="Cerebellin_Synaptic_Org"/>
</dbReference>
<gene>
    <name evidence="7" type="ORF">ACJMK2_022569</name>
</gene>
<dbReference type="Proteomes" id="UP001634394">
    <property type="component" value="Unassembled WGS sequence"/>
</dbReference>
<dbReference type="GO" id="GO:0005576">
    <property type="term" value="C:extracellular region"/>
    <property type="evidence" value="ECO:0007669"/>
    <property type="project" value="UniProtKB-SubCell"/>
</dbReference>
<dbReference type="AlphaFoldDB" id="A0ABD3TM79"/>
<reference evidence="7 8" key="1">
    <citation type="submission" date="2024-11" db="EMBL/GenBank/DDBJ databases">
        <title>Chromosome-level genome assembly of the freshwater bivalve Anodonta woodiana.</title>
        <authorList>
            <person name="Chen X."/>
        </authorList>
    </citation>
    <scope>NUCLEOTIDE SEQUENCE [LARGE SCALE GENOMIC DNA]</scope>
    <source>
        <strain evidence="7">MN2024</strain>
        <tissue evidence="7">Gills</tissue>
    </source>
</reference>
<evidence type="ECO:0000259" key="6">
    <source>
        <dbReference type="PROSITE" id="PS50871"/>
    </source>
</evidence>
<keyword evidence="8" id="KW-1185">Reference proteome</keyword>
<keyword evidence="4" id="KW-0175">Coiled coil</keyword>
<evidence type="ECO:0000256" key="3">
    <source>
        <dbReference type="ARBA" id="ARBA00022729"/>
    </source>
</evidence>
<evidence type="ECO:0000256" key="1">
    <source>
        <dbReference type="ARBA" id="ARBA00004613"/>
    </source>
</evidence>
<evidence type="ECO:0000256" key="5">
    <source>
        <dbReference type="SAM" id="SignalP"/>
    </source>
</evidence>
<dbReference type="SUPFAM" id="SSF49842">
    <property type="entry name" value="TNF-like"/>
    <property type="match status" value="1"/>
</dbReference>
<keyword evidence="2" id="KW-0964">Secreted</keyword>
<organism evidence="7 8">
    <name type="scientific">Sinanodonta woodiana</name>
    <name type="common">Chinese pond mussel</name>
    <name type="synonym">Anodonta woodiana</name>
    <dbReference type="NCBI Taxonomy" id="1069815"/>
    <lineage>
        <taxon>Eukaryota</taxon>
        <taxon>Metazoa</taxon>
        <taxon>Spiralia</taxon>
        <taxon>Lophotrochozoa</taxon>
        <taxon>Mollusca</taxon>
        <taxon>Bivalvia</taxon>
        <taxon>Autobranchia</taxon>
        <taxon>Heteroconchia</taxon>
        <taxon>Palaeoheterodonta</taxon>
        <taxon>Unionida</taxon>
        <taxon>Unionoidea</taxon>
        <taxon>Unionidae</taxon>
        <taxon>Unioninae</taxon>
        <taxon>Sinanodonta</taxon>
    </lineage>
</organism>
<sequence length="368" mass="41501">MKVFAACLAFIICTFASGAESPSKSYQQMNIFDIPRMDVQNSMGLTIRYFKSMFKSMERKVLQTENRMKMLEEKLQTYVGKNTLVKELENNSISSEKVLKSIDDSPSKSENVQNVQVENLTRRLESMEHRLLHVHELEAKLHKTESRLSLIDELETKLRAVEQILVKMHIETRDELRELSAMSEDKNPKYLYSTNDNGHSDNQWNDSPIDRNVTHIKKVQAEQTKDVPFDIRKGLLLDGHVAFSASGLKNQQPLHPGERIIFGSLDYNEGGGFHASTGTFICPISGTYFFAGTISSAGYGYIATSIKIDGVVKIIQYSSYHLPGDNMSTGVTVAHCHAGQSVWMEITSGEYLGTAWQKMSGFLIWPDI</sequence>
<dbReference type="Pfam" id="PF00386">
    <property type="entry name" value="C1q"/>
    <property type="match status" value="1"/>
</dbReference>
<protein>
    <recommendedName>
        <fullName evidence="6">C1q domain-containing protein</fullName>
    </recommendedName>
</protein>
<dbReference type="PRINTS" id="PR00007">
    <property type="entry name" value="COMPLEMNTC1Q"/>
</dbReference>
<feature type="coiled-coil region" evidence="4">
    <location>
        <begin position="54"/>
        <end position="81"/>
    </location>
</feature>
<name>A0ABD3TM79_SINWO</name>
<dbReference type="Gene3D" id="2.60.120.40">
    <property type="match status" value="1"/>
</dbReference>
<proteinExistence type="predicted"/>
<evidence type="ECO:0000313" key="8">
    <source>
        <dbReference type="Proteomes" id="UP001634394"/>
    </source>
</evidence>
<dbReference type="PROSITE" id="PS50871">
    <property type="entry name" value="C1Q"/>
    <property type="match status" value="1"/>
</dbReference>
<comment type="caution">
    <text evidence="7">The sequence shown here is derived from an EMBL/GenBank/DDBJ whole genome shotgun (WGS) entry which is preliminary data.</text>
</comment>
<dbReference type="PANTHER" id="PTHR22923">
    <property type="entry name" value="CEREBELLIN-RELATED"/>
    <property type="match status" value="1"/>
</dbReference>
<dbReference type="SMART" id="SM00110">
    <property type="entry name" value="C1Q"/>
    <property type="match status" value="1"/>
</dbReference>